<keyword evidence="1" id="KW-1133">Transmembrane helix</keyword>
<evidence type="ECO:0000313" key="3">
    <source>
        <dbReference type="EMBL" id="CDL90843.1"/>
    </source>
</evidence>
<keyword evidence="4" id="KW-1185">Reference proteome</keyword>
<dbReference type="EMBL" id="CBXI010000010">
    <property type="protein sequence ID" value="CDL90843.1"/>
    <property type="molecule type" value="Genomic_DNA"/>
</dbReference>
<gene>
    <name evidence="3" type="ORF">CTDIVETGP_0913</name>
</gene>
<evidence type="ECO:0000313" key="4">
    <source>
        <dbReference type="Proteomes" id="UP000019482"/>
    </source>
</evidence>
<evidence type="ECO:0000256" key="1">
    <source>
        <dbReference type="SAM" id="Phobius"/>
    </source>
</evidence>
<organism evidence="3 4">
    <name type="scientific">Clostridium tyrobutyricum DIVETGP</name>
    <dbReference type="NCBI Taxonomy" id="1408889"/>
    <lineage>
        <taxon>Bacteria</taxon>
        <taxon>Bacillati</taxon>
        <taxon>Bacillota</taxon>
        <taxon>Clostridia</taxon>
        <taxon>Eubacteriales</taxon>
        <taxon>Clostridiaceae</taxon>
        <taxon>Clostridium</taxon>
    </lineage>
</organism>
<reference evidence="3 4" key="1">
    <citation type="journal article" date="2015" name="Genome Announc.">
        <title>Draft Genome Sequence of Clostridium tyrobutyricum Strain DIVETGP, Isolated from Cow's Milk for Grana Padano Production.</title>
        <authorList>
            <person name="Soggiu A."/>
            <person name="Piras C."/>
            <person name="Gaiarsa S."/>
            <person name="Sassera D."/>
            <person name="Roncada P."/>
            <person name="Bendixen E."/>
            <person name="Brasca M."/>
            <person name="Bonizzi L."/>
        </authorList>
    </citation>
    <scope>NUCLEOTIDE SEQUENCE [LARGE SCALE GENOMIC DNA]</scope>
    <source>
        <strain evidence="3 4">DIVETGP</strain>
    </source>
</reference>
<dbReference type="GeneID" id="29419289"/>
<proteinExistence type="predicted"/>
<accession>W6N336</accession>
<evidence type="ECO:0000259" key="2">
    <source>
        <dbReference type="Pfam" id="PF13349"/>
    </source>
</evidence>
<dbReference type="InterPro" id="IPR025164">
    <property type="entry name" value="Toastrack_DUF4097"/>
</dbReference>
<feature type="domain" description="DUF4097" evidence="2">
    <location>
        <begin position="60"/>
        <end position="306"/>
    </location>
</feature>
<dbReference type="PANTHER" id="PTHR34094">
    <property type="match status" value="1"/>
</dbReference>
<keyword evidence="1" id="KW-0472">Membrane</keyword>
<dbReference type="AlphaFoldDB" id="W6N336"/>
<protein>
    <recommendedName>
        <fullName evidence="2">DUF4097 domain-containing protein</fullName>
    </recommendedName>
</protein>
<sequence length="308" mass="33995">MNRRLTKILIVIWVIIAITASCFLVYGIRYKGIKGFSFENRFGEANIIQKDENIAIKGYDNINIDFPSSDIFVSTTDGNGLKVVQKASTNLKDAEKFIVDRQNNSIVIRKNSNRVFNIFDFGNFNEKIELYIPKNYTKNLNIHVASGDITFNSDIKLNDIECSQSSGDFHVNNSITGSNIYIKSISGDITAEKLNSKHYDIHATSGDLDINSISGSGNVKTISGDVKINYSGINEYSNMSSTSGDINLIVPENMSFEFDGNCTSGNVNANFPLNYQNERKSRASAKVGSGPYKKINANAVSGDIKISK</sequence>
<dbReference type="Pfam" id="PF13349">
    <property type="entry name" value="DUF4097"/>
    <property type="match status" value="1"/>
</dbReference>
<keyword evidence="1" id="KW-0812">Transmembrane</keyword>
<dbReference type="RefSeq" id="WP_017895395.1">
    <property type="nucleotide sequence ID" value="NZ_CBXI010000010.1"/>
</dbReference>
<dbReference type="OrthoDB" id="2064627at2"/>
<dbReference type="PROSITE" id="PS51257">
    <property type="entry name" value="PROKAR_LIPOPROTEIN"/>
    <property type="match status" value="1"/>
</dbReference>
<dbReference type="PANTHER" id="PTHR34094:SF1">
    <property type="entry name" value="PROTEIN FAM185A"/>
    <property type="match status" value="1"/>
</dbReference>
<dbReference type="Proteomes" id="UP000019482">
    <property type="component" value="Unassembled WGS sequence"/>
</dbReference>
<comment type="caution">
    <text evidence="3">The sequence shown here is derived from an EMBL/GenBank/DDBJ whole genome shotgun (WGS) entry which is preliminary data.</text>
</comment>
<name>W6N336_CLOTY</name>
<feature type="transmembrane region" description="Helical" evidence="1">
    <location>
        <begin position="6"/>
        <end position="28"/>
    </location>
</feature>